<feature type="signal peptide" evidence="1">
    <location>
        <begin position="1"/>
        <end position="26"/>
    </location>
</feature>
<organism evidence="2 3">
    <name type="scientific">Solirubrobacter deserti</name>
    <dbReference type="NCBI Taxonomy" id="2282478"/>
    <lineage>
        <taxon>Bacteria</taxon>
        <taxon>Bacillati</taxon>
        <taxon>Actinomycetota</taxon>
        <taxon>Thermoleophilia</taxon>
        <taxon>Solirubrobacterales</taxon>
        <taxon>Solirubrobacteraceae</taxon>
        <taxon>Solirubrobacter</taxon>
    </lineage>
</organism>
<keyword evidence="3" id="KW-1185">Reference proteome</keyword>
<evidence type="ECO:0000313" key="3">
    <source>
        <dbReference type="Proteomes" id="UP001147700"/>
    </source>
</evidence>
<evidence type="ECO:0000313" key="2">
    <source>
        <dbReference type="EMBL" id="MDA0141934.1"/>
    </source>
</evidence>
<dbReference type="Proteomes" id="UP001147700">
    <property type="component" value="Unassembled WGS sequence"/>
</dbReference>
<dbReference type="RefSeq" id="WP_202955937.1">
    <property type="nucleotide sequence ID" value="NZ_JAPCID010000069.1"/>
</dbReference>
<sequence>MSRSTKSLLTLLTAVTLAGAAAPAFADEDPPPPPTPLCYAADGTPIFDPVVCDAQRQASGH</sequence>
<comment type="caution">
    <text evidence="2">The sequence shown here is derived from an EMBL/GenBank/DDBJ whole genome shotgun (WGS) entry which is preliminary data.</text>
</comment>
<name>A0ABT4RTN4_9ACTN</name>
<dbReference type="EMBL" id="JAPCID010000069">
    <property type="protein sequence ID" value="MDA0141934.1"/>
    <property type="molecule type" value="Genomic_DNA"/>
</dbReference>
<gene>
    <name evidence="2" type="ORF">OJ962_30880</name>
</gene>
<feature type="chain" id="PRO_5045603836" evidence="1">
    <location>
        <begin position="27"/>
        <end position="61"/>
    </location>
</feature>
<protein>
    <submittedName>
        <fullName evidence="2">Uncharacterized protein</fullName>
    </submittedName>
</protein>
<accession>A0ABT4RTN4</accession>
<reference evidence="2" key="1">
    <citation type="submission" date="2022-10" db="EMBL/GenBank/DDBJ databases">
        <title>The WGS of Solirubrobacter sp. CPCC 204708.</title>
        <authorList>
            <person name="Jiang Z."/>
        </authorList>
    </citation>
    <scope>NUCLEOTIDE SEQUENCE</scope>
    <source>
        <strain evidence="2">CPCC 204708</strain>
    </source>
</reference>
<keyword evidence="1" id="KW-0732">Signal</keyword>
<proteinExistence type="predicted"/>
<evidence type="ECO:0000256" key="1">
    <source>
        <dbReference type="SAM" id="SignalP"/>
    </source>
</evidence>